<evidence type="ECO:0000313" key="3">
    <source>
        <dbReference type="Proteomes" id="UP000199598"/>
    </source>
</evidence>
<organism evidence="2 3">
    <name type="scientific">Pseudovibrio ascidiaceicola</name>
    <dbReference type="NCBI Taxonomy" id="285279"/>
    <lineage>
        <taxon>Bacteria</taxon>
        <taxon>Pseudomonadati</taxon>
        <taxon>Pseudomonadota</taxon>
        <taxon>Alphaproteobacteria</taxon>
        <taxon>Hyphomicrobiales</taxon>
        <taxon>Stappiaceae</taxon>
        <taxon>Pseudovibrio</taxon>
    </lineage>
</organism>
<dbReference type="RefSeq" id="WP_208860100.1">
    <property type="nucleotide sequence ID" value="NZ_FOSK01000002.1"/>
</dbReference>
<name>A0A1I3WX43_9HYPH</name>
<evidence type="ECO:0000313" key="2">
    <source>
        <dbReference type="EMBL" id="SFK11106.1"/>
    </source>
</evidence>
<dbReference type="EMBL" id="FOSK01000002">
    <property type="protein sequence ID" value="SFK11106.1"/>
    <property type="molecule type" value="Genomic_DNA"/>
</dbReference>
<proteinExistence type="predicted"/>
<keyword evidence="3" id="KW-1185">Reference proteome</keyword>
<accession>A0A1I3WX43</accession>
<comment type="caution">
    <text evidence="2">The sequence shown here is derived from an EMBL/GenBank/DDBJ whole genome shotgun (WGS) entry which is preliminary data.</text>
</comment>
<evidence type="ECO:0000256" key="1">
    <source>
        <dbReference type="SAM" id="SignalP"/>
    </source>
</evidence>
<keyword evidence="1" id="KW-0732">Signal</keyword>
<feature type="signal peptide" evidence="1">
    <location>
        <begin position="1"/>
        <end position="19"/>
    </location>
</feature>
<sequence>MYFRLLIIGLLCTTAPAMAATQAIKTETIRIQRPKAEQFPLLDEGFNRDTSGEDALDSEFAEEPPLPKLDVFYDDTELPEAVRATRATLIKIARSGDVAALAPLFAKQEQPPELSFTPVRDPVSFLKDSSGDGEGHEILAILLDIVTAGYVRLNEGTEEETYIWPYFARYPLHDLSPSQKVEMYQIVTAADYFEMLDYGAWTFYRLGISKDGDVRSFIAGD</sequence>
<protein>
    <submittedName>
        <fullName evidence="2">Uncharacterized protein</fullName>
    </submittedName>
</protein>
<feature type="chain" id="PRO_5045352194" evidence="1">
    <location>
        <begin position="20"/>
        <end position="221"/>
    </location>
</feature>
<dbReference type="Proteomes" id="UP000199598">
    <property type="component" value="Unassembled WGS sequence"/>
</dbReference>
<gene>
    <name evidence="2" type="ORF">SAMN04488518_102194</name>
</gene>
<reference evidence="2 3" key="1">
    <citation type="submission" date="2016-10" db="EMBL/GenBank/DDBJ databases">
        <authorList>
            <person name="Varghese N."/>
            <person name="Submissions S."/>
        </authorList>
    </citation>
    <scope>NUCLEOTIDE SEQUENCE [LARGE SCALE GENOMIC DNA]</scope>
    <source>
        <strain evidence="2 3">DSM 16392</strain>
    </source>
</reference>